<evidence type="ECO:0000313" key="3">
    <source>
        <dbReference type="Proteomes" id="UP000675284"/>
    </source>
</evidence>
<reference evidence="2" key="1">
    <citation type="submission" date="2021-04" db="EMBL/GenBank/DDBJ databases">
        <title>Isolation and polyphasic classification of algal microorganism.</title>
        <authorList>
            <person name="Wang S."/>
        </authorList>
    </citation>
    <scope>NUCLEOTIDE SEQUENCE</scope>
    <source>
        <strain evidence="2">720a</strain>
    </source>
</reference>
<dbReference type="EMBL" id="JAGSOT010000105">
    <property type="protein sequence ID" value="MBR7798266.1"/>
    <property type="molecule type" value="Genomic_DNA"/>
</dbReference>
<feature type="domain" description="Thioredoxin" evidence="1">
    <location>
        <begin position="22"/>
        <end position="89"/>
    </location>
</feature>
<dbReference type="InterPro" id="IPR036249">
    <property type="entry name" value="Thioredoxin-like_sf"/>
</dbReference>
<accession>A0A941DZM8</accession>
<dbReference type="CDD" id="cd02947">
    <property type="entry name" value="TRX_family"/>
    <property type="match status" value="1"/>
</dbReference>
<dbReference type="AlphaFoldDB" id="A0A941DZM8"/>
<dbReference type="Proteomes" id="UP000675284">
    <property type="component" value="Unassembled WGS sequence"/>
</dbReference>
<dbReference type="Gene3D" id="3.40.30.10">
    <property type="entry name" value="Glutaredoxin"/>
    <property type="match status" value="1"/>
</dbReference>
<proteinExistence type="predicted"/>
<organism evidence="2 3">
    <name type="scientific">Virgibacillus salarius</name>
    <dbReference type="NCBI Taxonomy" id="447199"/>
    <lineage>
        <taxon>Bacteria</taxon>
        <taxon>Bacillati</taxon>
        <taxon>Bacillota</taxon>
        <taxon>Bacilli</taxon>
        <taxon>Bacillales</taxon>
        <taxon>Bacillaceae</taxon>
        <taxon>Virgibacillus</taxon>
    </lineage>
</organism>
<comment type="caution">
    <text evidence="2">The sequence shown here is derived from an EMBL/GenBank/DDBJ whole genome shotgun (WGS) entry which is preliminary data.</text>
</comment>
<dbReference type="Pfam" id="PF00085">
    <property type="entry name" value="Thioredoxin"/>
    <property type="match status" value="1"/>
</dbReference>
<evidence type="ECO:0000313" key="2">
    <source>
        <dbReference type="EMBL" id="MBR7798266.1"/>
    </source>
</evidence>
<evidence type="ECO:0000259" key="1">
    <source>
        <dbReference type="Pfam" id="PF00085"/>
    </source>
</evidence>
<gene>
    <name evidence="2" type="ORF">KCX74_19825</name>
</gene>
<name>A0A941DZM8_9BACI</name>
<protein>
    <submittedName>
        <fullName evidence="2">Thioredoxin family protein</fullName>
    </submittedName>
</protein>
<dbReference type="SUPFAM" id="SSF52833">
    <property type="entry name" value="Thioredoxin-like"/>
    <property type="match status" value="1"/>
</dbReference>
<dbReference type="RefSeq" id="WP_026679641.1">
    <property type="nucleotide sequence ID" value="NZ_BAAACY010000127.1"/>
</dbReference>
<keyword evidence="3" id="KW-1185">Reference proteome</keyword>
<dbReference type="InterPro" id="IPR013766">
    <property type="entry name" value="Thioredoxin_domain"/>
</dbReference>
<sequence>MNHFPELTNIAEIDHFIDTNRLAFLYVSRQGCSVCHSLLPQVESLMENYPKINAVHIRAEQVEEVAGHFSIFTVPVLLLFVNGKEYIREARMVHMDLLAAKLDRLYTNLDRLD</sequence>